<dbReference type="Gene3D" id="1.25.40.10">
    <property type="entry name" value="Tetratricopeptide repeat domain"/>
    <property type="match status" value="3"/>
</dbReference>
<reference evidence="6" key="2">
    <citation type="submission" date="2021-12" db="EMBL/GenBank/DDBJ databases">
        <title>Resequencing data analysis of finger millet.</title>
        <authorList>
            <person name="Hatakeyama M."/>
            <person name="Aluri S."/>
            <person name="Balachadran M.T."/>
            <person name="Sivarajan S.R."/>
            <person name="Poveda L."/>
            <person name="Shimizu-Inatsugi R."/>
            <person name="Schlapbach R."/>
            <person name="Sreeman S.M."/>
            <person name="Shimizu K.K."/>
        </authorList>
    </citation>
    <scope>NUCLEOTIDE SEQUENCE</scope>
</reference>
<dbReference type="PANTHER" id="PTHR47939">
    <property type="entry name" value="MEMBRANE-ASSOCIATED SALT-INDUCIBLE PROTEIN-LIKE"/>
    <property type="match status" value="1"/>
</dbReference>
<evidence type="ECO:0000256" key="5">
    <source>
        <dbReference type="SAM" id="MobiDB-lite"/>
    </source>
</evidence>
<feature type="repeat" description="PPR" evidence="4">
    <location>
        <begin position="362"/>
        <end position="396"/>
    </location>
</feature>
<feature type="repeat" description="PPR" evidence="4">
    <location>
        <begin position="253"/>
        <end position="287"/>
    </location>
</feature>
<evidence type="ECO:0000256" key="1">
    <source>
        <dbReference type="ARBA" id="ARBA00007626"/>
    </source>
</evidence>
<evidence type="ECO:0000256" key="3">
    <source>
        <dbReference type="ARBA" id="ARBA00022946"/>
    </source>
</evidence>
<evidence type="ECO:0000256" key="2">
    <source>
        <dbReference type="ARBA" id="ARBA00022737"/>
    </source>
</evidence>
<dbReference type="InterPro" id="IPR050667">
    <property type="entry name" value="PPR-containing_protein"/>
</dbReference>
<feature type="compositionally biased region" description="Polar residues" evidence="5">
    <location>
        <begin position="23"/>
        <end position="33"/>
    </location>
</feature>
<comment type="similarity">
    <text evidence="1">Belongs to the PPR family. P subfamily.</text>
</comment>
<dbReference type="InterPro" id="IPR011990">
    <property type="entry name" value="TPR-like_helical_dom_sf"/>
</dbReference>
<dbReference type="EMBL" id="BQKI01000082">
    <property type="protein sequence ID" value="GJN30758.1"/>
    <property type="molecule type" value="Genomic_DNA"/>
</dbReference>
<evidence type="ECO:0000313" key="6">
    <source>
        <dbReference type="EMBL" id="GJN30758.1"/>
    </source>
</evidence>
<dbReference type="AlphaFoldDB" id="A0AAV5F7V1"/>
<feature type="repeat" description="PPR" evidence="4">
    <location>
        <begin position="292"/>
        <end position="326"/>
    </location>
</feature>
<keyword evidence="3" id="KW-0809">Transit peptide</keyword>
<feature type="repeat" description="PPR" evidence="4">
    <location>
        <begin position="218"/>
        <end position="252"/>
    </location>
</feature>
<evidence type="ECO:0000313" key="7">
    <source>
        <dbReference type="Proteomes" id="UP001054889"/>
    </source>
</evidence>
<dbReference type="PROSITE" id="PS51375">
    <property type="entry name" value="PPR"/>
    <property type="match status" value="4"/>
</dbReference>
<sequence>MLLNYIKYELLSSAEGSALPATYNETGPRNATTRASPPPPPAPLHRPAQPRQPQLAALLSVLTSPLTSSRPLPHALSRAFPSPSDAFPLRTLPRLLPLLPSPVLSLRFLLWRLTHSSPLPSPHALSSLASSLPDLRSSVPLLLSSSAEPLPLRHYVLLLNISAHAGLFPTSLAVLRHMRSFGLVPDGACFHHALRAAGSSGDVSAVLEIMSGSGASPTVPLIVTAVHKLASAGDFESARRMIDKMLEFGCVPNVVVYTALLDGICGLGDVDAAFGLVEEMEGGKLGASCAPNVVTYTCLLKCLCGKGELGEALSVLDRMAARGVLPNRVFMRTLVEGICSEQRVADAYAVVERLVGDGNLSSEQCYNVLLVCLWRVGMALEAEGLAQRMMKKGVQLTPLASSSMVGELCSRKRLLDACYWLGVIEDKGVLCDSYVYVDLLLGLCEEGHVLEASALGRKVVERGIRIEASCADRLVELLKQYGDEELASHILGLRRCPDEVWL</sequence>
<organism evidence="6 7">
    <name type="scientific">Eleusine coracana subsp. coracana</name>
    <dbReference type="NCBI Taxonomy" id="191504"/>
    <lineage>
        <taxon>Eukaryota</taxon>
        <taxon>Viridiplantae</taxon>
        <taxon>Streptophyta</taxon>
        <taxon>Embryophyta</taxon>
        <taxon>Tracheophyta</taxon>
        <taxon>Spermatophyta</taxon>
        <taxon>Magnoliopsida</taxon>
        <taxon>Liliopsida</taxon>
        <taxon>Poales</taxon>
        <taxon>Poaceae</taxon>
        <taxon>PACMAD clade</taxon>
        <taxon>Chloridoideae</taxon>
        <taxon>Cynodonteae</taxon>
        <taxon>Eleusininae</taxon>
        <taxon>Eleusine</taxon>
    </lineage>
</organism>
<dbReference type="Pfam" id="PF01535">
    <property type="entry name" value="PPR"/>
    <property type="match status" value="1"/>
</dbReference>
<feature type="region of interest" description="Disordered" evidence="5">
    <location>
        <begin position="19"/>
        <end position="50"/>
    </location>
</feature>
<dbReference type="Pfam" id="PF12854">
    <property type="entry name" value="PPR_1"/>
    <property type="match status" value="1"/>
</dbReference>
<proteinExistence type="inferred from homology"/>
<dbReference type="PANTHER" id="PTHR47939:SF1">
    <property type="entry name" value="OS04G0684500 PROTEIN"/>
    <property type="match status" value="1"/>
</dbReference>
<evidence type="ECO:0000256" key="4">
    <source>
        <dbReference type="PROSITE-ProRule" id="PRU00708"/>
    </source>
</evidence>
<name>A0AAV5F7V1_ELECO</name>
<comment type="caution">
    <text evidence="6">The sequence shown here is derived from an EMBL/GenBank/DDBJ whole genome shotgun (WGS) entry which is preliminary data.</text>
</comment>
<protein>
    <recommendedName>
        <fullName evidence="8">Pentatricopeptide repeat-containing protein</fullName>
    </recommendedName>
</protein>
<reference evidence="6" key="1">
    <citation type="journal article" date="2018" name="DNA Res.">
        <title>Multiple hybrid de novo genome assembly of finger millet, an orphan allotetraploid crop.</title>
        <authorList>
            <person name="Hatakeyama M."/>
            <person name="Aluri S."/>
            <person name="Balachadran M.T."/>
            <person name="Sivarajan S.R."/>
            <person name="Patrignani A."/>
            <person name="Gruter S."/>
            <person name="Poveda L."/>
            <person name="Shimizu-Inatsugi R."/>
            <person name="Baeten J."/>
            <person name="Francoijs K.J."/>
            <person name="Nataraja K.N."/>
            <person name="Reddy Y.A.N."/>
            <person name="Phadnis S."/>
            <person name="Ravikumar R.L."/>
            <person name="Schlapbach R."/>
            <person name="Sreeman S.M."/>
            <person name="Shimizu K.K."/>
        </authorList>
    </citation>
    <scope>NUCLEOTIDE SEQUENCE</scope>
</reference>
<keyword evidence="7" id="KW-1185">Reference proteome</keyword>
<dbReference type="Pfam" id="PF13041">
    <property type="entry name" value="PPR_2"/>
    <property type="match status" value="1"/>
</dbReference>
<dbReference type="InterPro" id="IPR002885">
    <property type="entry name" value="PPR_rpt"/>
</dbReference>
<keyword evidence="2" id="KW-0677">Repeat</keyword>
<dbReference type="Proteomes" id="UP001054889">
    <property type="component" value="Unassembled WGS sequence"/>
</dbReference>
<dbReference type="NCBIfam" id="TIGR00756">
    <property type="entry name" value="PPR"/>
    <property type="match status" value="3"/>
</dbReference>
<evidence type="ECO:0008006" key="8">
    <source>
        <dbReference type="Google" id="ProtNLM"/>
    </source>
</evidence>
<gene>
    <name evidence="6" type="primary">gb19094</name>
    <name evidence="6" type="ORF">PR202_gb19094</name>
</gene>
<accession>A0AAV5F7V1</accession>